<comment type="caution">
    <text evidence="2">The sequence shown here is derived from an EMBL/GenBank/DDBJ whole genome shotgun (WGS) entry which is preliminary data.</text>
</comment>
<evidence type="ECO:0000313" key="2">
    <source>
        <dbReference type="EMBL" id="KAJ1189632.1"/>
    </source>
</evidence>
<gene>
    <name evidence="2" type="ORF">NDU88_006376</name>
</gene>
<evidence type="ECO:0000313" key="3">
    <source>
        <dbReference type="Proteomes" id="UP001066276"/>
    </source>
</evidence>
<dbReference type="EMBL" id="JANPWB010000005">
    <property type="protein sequence ID" value="KAJ1189632.1"/>
    <property type="molecule type" value="Genomic_DNA"/>
</dbReference>
<sequence length="109" mass="12530">MGIKLNTAREKAHRKATLVSSQGEIATDLKEDEKDVISCHILEGTLLTKVTGTESSPRNPGFHLQKKEEEEEDKEIKQDNDHLDKQDRIQEHSRGYKQEKKNYITNNLT</sequence>
<reference evidence="2" key="1">
    <citation type="journal article" date="2022" name="bioRxiv">
        <title>Sequencing and chromosome-scale assembly of the giantPleurodeles waltlgenome.</title>
        <authorList>
            <person name="Brown T."/>
            <person name="Elewa A."/>
            <person name="Iarovenko S."/>
            <person name="Subramanian E."/>
            <person name="Araus A.J."/>
            <person name="Petzold A."/>
            <person name="Susuki M."/>
            <person name="Suzuki K.-i.T."/>
            <person name="Hayashi T."/>
            <person name="Toyoda A."/>
            <person name="Oliveira C."/>
            <person name="Osipova E."/>
            <person name="Leigh N.D."/>
            <person name="Simon A."/>
            <person name="Yun M.H."/>
        </authorList>
    </citation>
    <scope>NUCLEOTIDE SEQUENCE</scope>
    <source>
        <strain evidence="2">20211129_DDA</strain>
        <tissue evidence="2">Liver</tissue>
    </source>
</reference>
<proteinExistence type="predicted"/>
<organism evidence="2 3">
    <name type="scientific">Pleurodeles waltl</name>
    <name type="common">Iberian ribbed newt</name>
    <dbReference type="NCBI Taxonomy" id="8319"/>
    <lineage>
        <taxon>Eukaryota</taxon>
        <taxon>Metazoa</taxon>
        <taxon>Chordata</taxon>
        <taxon>Craniata</taxon>
        <taxon>Vertebrata</taxon>
        <taxon>Euteleostomi</taxon>
        <taxon>Amphibia</taxon>
        <taxon>Batrachia</taxon>
        <taxon>Caudata</taxon>
        <taxon>Salamandroidea</taxon>
        <taxon>Salamandridae</taxon>
        <taxon>Pleurodelinae</taxon>
        <taxon>Pleurodeles</taxon>
    </lineage>
</organism>
<accession>A0AAV7UPT6</accession>
<protein>
    <submittedName>
        <fullName evidence="2">Uncharacterized protein</fullName>
    </submittedName>
</protein>
<feature type="region of interest" description="Disordered" evidence="1">
    <location>
        <begin position="50"/>
        <end position="109"/>
    </location>
</feature>
<dbReference type="Proteomes" id="UP001066276">
    <property type="component" value="Chromosome 3_1"/>
</dbReference>
<name>A0AAV7UPT6_PLEWA</name>
<feature type="compositionally biased region" description="Basic and acidic residues" evidence="1">
    <location>
        <begin position="74"/>
        <end position="102"/>
    </location>
</feature>
<keyword evidence="3" id="KW-1185">Reference proteome</keyword>
<feature type="region of interest" description="Disordered" evidence="1">
    <location>
        <begin position="1"/>
        <end position="22"/>
    </location>
</feature>
<dbReference type="AlphaFoldDB" id="A0AAV7UPT6"/>
<evidence type="ECO:0000256" key="1">
    <source>
        <dbReference type="SAM" id="MobiDB-lite"/>
    </source>
</evidence>